<evidence type="ECO:0000256" key="4">
    <source>
        <dbReference type="ARBA" id="ARBA00022692"/>
    </source>
</evidence>
<evidence type="ECO:0000256" key="7">
    <source>
        <dbReference type="SAM" id="MobiDB-lite"/>
    </source>
</evidence>
<feature type="transmembrane region" description="Helical" evidence="8">
    <location>
        <begin position="7"/>
        <end position="30"/>
    </location>
</feature>
<feature type="region of interest" description="Disordered" evidence="7">
    <location>
        <begin position="208"/>
        <end position="232"/>
    </location>
</feature>
<dbReference type="PANTHER" id="PTHR47371:SF3">
    <property type="entry name" value="PHOSPHOGLYCEROL TRANSFERASE I"/>
    <property type="match status" value="1"/>
</dbReference>
<evidence type="ECO:0000313" key="11">
    <source>
        <dbReference type="Proteomes" id="UP000823895"/>
    </source>
</evidence>
<dbReference type="Proteomes" id="UP000823895">
    <property type="component" value="Unassembled WGS sequence"/>
</dbReference>
<reference evidence="10" key="1">
    <citation type="journal article" date="2021" name="PeerJ">
        <title>Extensive microbial diversity within the chicken gut microbiome revealed by metagenomics and culture.</title>
        <authorList>
            <person name="Gilroy R."/>
            <person name="Ravi A."/>
            <person name="Getino M."/>
            <person name="Pursley I."/>
            <person name="Horton D.L."/>
            <person name="Alikhan N.F."/>
            <person name="Baker D."/>
            <person name="Gharbi K."/>
            <person name="Hall N."/>
            <person name="Watson M."/>
            <person name="Adriaenssens E.M."/>
            <person name="Foster-Nyarko E."/>
            <person name="Jarju S."/>
            <person name="Secka A."/>
            <person name="Antonio M."/>
            <person name="Oren A."/>
            <person name="Chaudhuri R.R."/>
            <person name="La Ragione R."/>
            <person name="Hildebrand F."/>
            <person name="Pallen M.J."/>
        </authorList>
    </citation>
    <scope>NUCLEOTIDE SEQUENCE</scope>
    <source>
        <strain evidence="10">CHK165-2605</strain>
    </source>
</reference>
<evidence type="ECO:0000256" key="6">
    <source>
        <dbReference type="ARBA" id="ARBA00023136"/>
    </source>
</evidence>
<dbReference type="SUPFAM" id="SSF53649">
    <property type="entry name" value="Alkaline phosphatase-like"/>
    <property type="match status" value="1"/>
</dbReference>
<dbReference type="Gene3D" id="3.30.1120.170">
    <property type="match status" value="1"/>
</dbReference>
<sequence length="671" mass="75712">MNLSMKYAPVFLILAFAAGMICSGILFFIAEQHARIIGFVIITAASLMFTVECICKDILQQYYQIFSGAETAAGNKLTDYASTVAGSILDNKTGIFLMLIIPFLCYWVCIRIPALKDTSLPRKLQQSRQQYSNLLRRRNIGKGLVVLFIALAAHMAALAIIFVLPWQGDFTPKRLYRTDTNTDDQVEQLGIITMLRLDVKHSIFGVPDSGSAPVDEEAASAVSGETSGQEPAQKEYPYNALDIDFSALKENASSSDSEWLSEYFDSLTPTRQNEYTGMFEGYNVIFITAEGFSGYMIDPELTPTLYRLSHEGFVFNNFYSTLHFTSTSGGEFQNITGLYPKAGFPVSMTETGEQGTYLPFTLANQLNGEGYTSVGYHFNQNMYGRELSHPNLGYDWRQFTECEHPLDAEVNEYGNALWPQSDDYMIEQTFNEYKDLQPFHIYYLTISGHLPYGFSDSQMSARNRELVEDIPYSEKTKAYIAANLELEKGLTRLVEYLEDAGIADKTVIAMAPDHIPYSDLDVLEELAGKSFNADSLENLDEETIDTDVYRNTWILWSGSMKEPVEIDKPCSQVDILPTLSNLLGLDYDSRMMAGTDVLSTADPIVIFFSNSWLTERGMYNRYTETFVPADGENMSEEEMNVYVENIKYIVSSRLKLGQLIIENDYYRQALE</sequence>
<keyword evidence="6 8" id="KW-0472">Membrane</keyword>
<evidence type="ECO:0000256" key="2">
    <source>
        <dbReference type="ARBA" id="ARBA00004936"/>
    </source>
</evidence>
<evidence type="ECO:0000256" key="5">
    <source>
        <dbReference type="ARBA" id="ARBA00022989"/>
    </source>
</evidence>
<gene>
    <name evidence="10" type="ORF">H9756_02550</name>
</gene>
<feature type="transmembrane region" description="Helical" evidence="8">
    <location>
        <begin position="36"/>
        <end position="55"/>
    </location>
</feature>
<feature type="transmembrane region" description="Helical" evidence="8">
    <location>
        <begin position="95"/>
        <end position="114"/>
    </location>
</feature>
<protein>
    <submittedName>
        <fullName evidence="10">LTA synthase family protein</fullName>
    </submittedName>
</protein>
<evidence type="ECO:0000256" key="1">
    <source>
        <dbReference type="ARBA" id="ARBA00004651"/>
    </source>
</evidence>
<proteinExistence type="predicted"/>
<dbReference type="InterPro" id="IPR050448">
    <property type="entry name" value="OpgB/LTA_synthase_biosynth"/>
</dbReference>
<comment type="pathway">
    <text evidence="2">Cell wall biogenesis; lipoteichoic acid biosynthesis.</text>
</comment>
<evidence type="ECO:0000256" key="3">
    <source>
        <dbReference type="ARBA" id="ARBA00022475"/>
    </source>
</evidence>
<evidence type="ECO:0000259" key="9">
    <source>
        <dbReference type="Pfam" id="PF00884"/>
    </source>
</evidence>
<feature type="transmembrane region" description="Helical" evidence="8">
    <location>
        <begin position="144"/>
        <end position="164"/>
    </location>
</feature>
<dbReference type="Gene3D" id="3.40.720.10">
    <property type="entry name" value="Alkaline Phosphatase, subunit A"/>
    <property type="match status" value="1"/>
</dbReference>
<reference evidence="10" key="2">
    <citation type="submission" date="2021-04" db="EMBL/GenBank/DDBJ databases">
        <authorList>
            <person name="Gilroy R."/>
        </authorList>
    </citation>
    <scope>NUCLEOTIDE SEQUENCE</scope>
    <source>
        <strain evidence="10">CHK165-2605</strain>
    </source>
</reference>
<evidence type="ECO:0000313" key="10">
    <source>
        <dbReference type="EMBL" id="HJC42550.1"/>
    </source>
</evidence>
<dbReference type="CDD" id="cd16015">
    <property type="entry name" value="LTA_synthase"/>
    <property type="match status" value="1"/>
</dbReference>
<evidence type="ECO:0000256" key="8">
    <source>
        <dbReference type="SAM" id="Phobius"/>
    </source>
</evidence>
<feature type="domain" description="Sulfatase N-terminal" evidence="9">
    <location>
        <begin position="283"/>
        <end position="584"/>
    </location>
</feature>
<comment type="caution">
    <text evidence="10">The sequence shown here is derived from an EMBL/GenBank/DDBJ whole genome shotgun (WGS) entry which is preliminary data.</text>
</comment>
<keyword evidence="4 8" id="KW-0812">Transmembrane</keyword>
<dbReference type="AlphaFoldDB" id="A0A9D2P1T5"/>
<comment type="subcellular location">
    <subcellularLocation>
        <location evidence="1">Cell membrane</location>
        <topology evidence="1">Multi-pass membrane protein</topology>
    </subcellularLocation>
</comment>
<organism evidence="10 11">
    <name type="scientific">Candidatus Mediterraneibacter gallistercoris</name>
    <dbReference type="NCBI Taxonomy" id="2838671"/>
    <lineage>
        <taxon>Bacteria</taxon>
        <taxon>Bacillati</taxon>
        <taxon>Bacillota</taxon>
        <taxon>Clostridia</taxon>
        <taxon>Lachnospirales</taxon>
        <taxon>Lachnospiraceae</taxon>
        <taxon>Mediterraneibacter</taxon>
    </lineage>
</organism>
<dbReference type="Pfam" id="PF00884">
    <property type="entry name" value="Sulfatase"/>
    <property type="match status" value="1"/>
</dbReference>
<dbReference type="GO" id="GO:0005886">
    <property type="term" value="C:plasma membrane"/>
    <property type="evidence" value="ECO:0007669"/>
    <property type="project" value="UniProtKB-SubCell"/>
</dbReference>
<keyword evidence="3" id="KW-1003">Cell membrane</keyword>
<dbReference type="EMBL" id="DWWI01000057">
    <property type="protein sequence ID" value="HJC42550.1"/>
    <property type="molecule type" value="Genomic_DNA"/>
</dbReference>
<name>A0A9D2P1T5_9FIRM</name>
<accession>A0A9D2P1T5</accession>
<dbReference type="InterPro" id="IPR000917">
    <property type="entry name" value="Sulfatase_N"/>
</dbReference>
<dbReference type="PANTHER" id="PTHR47371">
    <property type="entry name" value="LIPOTEICHOIC ACID SYNTHASE"/>
    <property type="match status" value="1"/>
</dbReference>
<dbReference type="InterPro" id="IPR017850">
    <property type="entry name" value="Alkaline_phosphatase_core_sf"/>
</dbReference>
<keyword evidence="5 8" id="KW-1133">Transmembrane helix</keyword>